<dbReference type="InterPro" id="IPR003316">
    <property type="entry name" value="E2F_WHTH_DNA-bd_dom"/>
</dbReference>
<dbReference type="EMBL" id="BRYA01000646">
    <property type="protein sequence ID" value="GMI27615.1"/>
    <property type="molecule type" value="Genomic_DNA"/>
</dbReference>
<dbReference type="GO" id="GO:0000978">
    <property type="term" value="F:RNA polymerase II cis-regulatory region sequence-specific DNA binding"/>
    <property type="evidence" value="ECO:0007669"/>
    <property type="project" value="InterPro"/>
</dbReference>
<evidence type="ECO:0000259" key="7">
    <source>
        <dbReference type="SMART" id="SM01372"/>
    </source>
</evidence>
<dbReference type="SUPFAM" id="SSF46785">
    <property type="entry name" value="Winged helix' DNA-binding domain"/>
    <property type="match status" value="2"/>
</dbReference>
<keyword evidence="9" id="KW-1185">Reference proteome</keyword>
<dbReference type="Pfam" id="PF02319">
    <property type="entry name" value="WHD_E2F_TDP"/>
    <property type="match status" value="2"/>
</dbReference>
<dbReference type="PANTHER" id="PTHR12081">
    <property type="entry name" value="TRANSCRIPTION FACTOR E2F"/>
    <property type="match status" value="1"/>
</dbReference>
<evidence type="ECO:0000256" key="4">
    <source>
        <dbReference type="ARBA" id="ARBA00023163"/>
    </source>
</evidence>
<dbReference type="InterPro" id="IPR036388">
    <property type="entry name" value="WH-like_DNA-bd_sf"/>
</dbReference>
<evidence type="ECO:0000313" key="9">
    <source>
        <dbReference type="Proteomes" id="UP001165065"/>
    </source>
</evidence>
<evidence type="ECO:0000256" key="6">
    <source>
        <dbReference type="SAM" id="MobiDB-lite"/>
    </source>
</evidence>
<evidence type="ECO:0000256" key="3">
    <source>
        <dbReference type="ARBA" id="ARBA00023125"/>
    </source>
</evidence>
<feature type="domain" description="E2F/DP family winged-helix DNA-binding" evidence="7">
    <location>
        <begin position="195"/>
        <end position="260"/>
    </location>
</feature>
<sequence length="434" mass="46746">MDASPTDVTVLKEIDMNRDPSTFVGTAGKLNDTLKGAQLMSPPPSRKTKNRSTSSSSRGGALGGAASATPVNAALSDPSIRGSTLVDPSPARRDAAAILKNMFSSTQVGGFGSLMSAESSYIQPSSSYLQPPPSSYTASTTATTATAAAITTSSTRGAGKRKEKRVSKKQSAGAKKSHTQNINSRQGAGGQPYSRKSKSLGLLCTSFIEFYSRPESPAISIDYSATLLGVERRRIYDIINILESVCVVKRRCKNTYDWCGTDGLRDVFRKLMWEGIVEGVEGKDAKWKSQMGYKSIITAEEESQISRGQYDNNVPFRFARGAAKKEVDKDKSLARLSQKFVQMFLTCYNGEGQGISLADASVWILGEGGESNPRGEVGTINQEVKGIKTKVRRLYDIANVMVAIGVIEKVGDVKGEKKPVFGWCWGDKGVVALR</sequence>
<name>A0A9W7FYI4_9STRA</name>
<protein>
    <recommendedName>
        <fullName evidence="7">E2F/DP family winged-helix DNA-binding domain-containing protein</fullName>
    </recommendedName>
</protein>
<feature type="region of interest" description="Disordered" evidence="6">
    <location>
        <begin position="1"/>
        <end position="89"/>
    </location>
</feature>
<gene>
    <name evidence="8" type="ORF">TrCOL_g10916</name>
</gene>
<organism evidence="8 9">
    <name type="scientific">Triparma columacea</name>
    <dbReference type="NCBI Taxonomy" id="722753"/>
    <lineage>
        <taxon>Eukaryota</taxon>
        <taxon>Sar</taxon>
        <taxon>Stramenopiles</taxon>
        <taxon>Ochrophyta</taxon>
        <taxon>Bolidophyceae</taxon>
        <taxon>Parmales</taxon>
        <taxon>Triparmaceae</taxon>
        <taxon>Triparma</taxon>
    </lineage>
</organism>
<keyword evidence="4 5" id="KW-0804">Transcription</keyword>
<keyword evidence="2 5" id="KW-0805">Transcription regulation</keyword>
<feature type="region of interest" description="Disordered" evidence="6">
    <location>
        <begin position="148"/>
        <end position="196"/>
    </location>
</feature>
<dbReference type="InterPro" id="IPR036390">
    <property type="entry name" value="WH_DNA-bd_sf"/>
</dbReference>
<accession>A0A9W7FYI4</accession>
<dbReference type="GO" id="GO:0000981">
    <property type="term" value="F:DNA-binding transcription factor activity, RNA polymerase II-specific"/>
    <property type="evidence" value="ECO:0007669"/>
    <property type="project" value="TreeGrafter"/>
</dbReference>
<dbReference type="PANTHER" id="PTHR12081:SF7">
    <property type="entry name" value="TRANSCRIPTION FACTOR EFL-3"/>
    <property type="match status" value="1"/>
</dbReference>
<keyword evidence="5" id="KW-0539">Nucleus</keyword>
<evidence type="ECO:0000256" key="2">
    <source>
        <dbReference type="ARBA" id="ARBA00023015"/>
    </source>
</evidence>
<dbReference type="AlphaFoldDB" id="A0A9W7FYI4"/>
<comment type="similarity">
    <text evidence="1 5">Belongs to the E2F/DP family.</text>
</comment>
<dbReference type="SMART" id="SM01372">
    <property type="entry name" value="E2F_TDP"/>
    <property type="match status" value="2"/>
</dbReference>
<dbReference type="Proteomes" id="UP001165065">
    <property type="component" value="Unassembled WGS sequence"/>
</dbReference>
<dbReference type="OrthoDB" id="206267at2759"/>
<dbReference type="InterPro" id="IPR015633">
    <property type="entry name" value="E2F"/>
</dbReference>
<comment type="caution">
    <text evidence="8">The sequence shown here is derived from an EMBL/GenBank/DDBJ whole genome shotgun (WGS) entry which is preliminary data.</text>
</comment>
<feature type="domain" description="E2F/DP family winged-helix DNA-binding" evidence="7">
    <location>
        <begin position="328"/>
        <end position="425"/>
    </location>
</feature>
<keyword evidence="3 5" id="KW-0238">DNA-binding</keyword>
<evidence type="ECO:0000256" key="5">
    <source>
        <dbReference type="RuleBase" id="RU003796"/>
    </source>
</evidence>
<evidence type="ECO:0000313" key="8">
    <source>
        <dbReference type="EMBL" id="GMI27615.1"/>
    </source>
</evidence>
<evidence type="ECO:0000256" key="1">
    <source>
        <dbReference type="ARBA" id="ARBA00010940"/>
    </source>
</evidence>
<dbReference type="Gene3D" id="1.10.10.10">
    <property type="entry name" value="Winged helix-like DNA-binding domain superfamily/Winged helix DNA-binding domain"/>
    <property type="match status" value="2"/>
</dbReference>
<dbReference type="GO" id="GO:0090575">
    <property type="term" value="C:RNA polymerase II transcription regulator complex"/>
    <property type="evidence" value="ECO:0007669"/>
    <property type="project" value="TreeGrafter"/>
</dbReference>
<feature type="compositionally biased region" description="Low complexity" evidence="6">
    <location>
        <begin position="51"/>
        <end position="69"/>
    </location>
</feature>
<comment type="subcellular location">
    <subcellularLocation>
        <location evidence="5">Nucleus</location>
    </subcellularLocation>
</comment>
<reference evidence="9" key="1">
    <citation type="journal article" date="2023" name="Commun. Biol.">
        <title>Genome analysis of Parmales, the sister group of diatoms, reveals the evolutionary specialization of diatoms from phago-mixotrophs to photoautotrophs.</title>
        <authorList>
            <person name="Ban H."/>
            <person name="Sato S."/>
            <person name="Yoshikawa S."/>
            <person name="Yamada K."/>
            <person name="Nakamura Y."/>
            <person name="Ichinomiya M."/>
            <person name="Sato N."/>
            <person name="Blanc-Mathieu R."/>
            <person name="Endo H."/>
            <person name="Kuwata A."/>
            <person name="Ogata H."/>
        </authorList>
    </citation>
    <scope>NUCLEOTIDE SEQUENCE [LARGE SCALE GENOMIC DNA]</scope>
</reference>
<proteinExistence type="inferred from homology"/>
<feature type="compositionally biased region" description="Basic residues" evidence="6">
    <location>
        <begin position="158"/>
        <end position="168"/>
    </location>
</feature>